<name>B6WBY1_9FIRM</name>
<dbReference type="EMBL" id="ABXA01000051">
    <property type="protein sequence ID" value="EEB35064.1"/>
    <property type="molecule type" value="Genomic_DNA"/>
</dbReference>
<reference evidence="1 2" key="2">
    <citation type="submission" date="2008-10" db="EMBL/GenBank/DDBJ databases">
        <title>Draft genome sequence of Anaerococcus hydrogenalis (DSM 7454).</title>
        <authorList>
            <person name="Sudarsanam P."/>
            <person name="Ley R."/>
            <person name="Guruge J."/>
            <person name="Turnbaugh P.J."/>
            <person name="Mahowald M."/>
            <person name="Liep D."/>
            <person name="Gordon J."/>
        </authorList>
    </citation>
    <scope>NUCLEOTIDE SEQUENCE [LARGE SCALE GENOMIC DNA]</scope>
    <source>
        <strain evidence="1 2">DSM 7454</strain>
    </source>
</reference>
<organism evidence="1 2">
    <name type="scientific">Anaerococcus hydrogenalis DSM 7454</name>
    <dbReference type="NCBI Taxonomy" id="561177"/>
    <lineage>
        <taxon>Bacteria</taxon>
        <taxon>Bacillati</taxon>
        <taxon>Bacillota</taxon>
        <taxon>Tissierellia</taxon>
        <taxon>Tissierellales</taxon>
        <taxon>Peptoniphilaceae</taxon>
        <taxon>Anaerococcus</taxon>
    </lineage>
</organism>
<protein>
    <submittedName>
        <fullName evidence="1">Uncharacterized protein</fullName>
    </submittedName>
</protein>
<proteinExistence type="predicted"/>
<dbReference type="Proteomes" id="UP000005451">
    <property type="component" value="Unassembled WGS sequence"/>
</dbReference>
<accession>B6WBY1</accession>
<comment type="caution">
    <text evidence="1">The sequence shown here is derived from an EMBL/GenBank/DDBJ whole genome shotgun (WGS) entry which is preliminary data.</text>
</comment>
<sequence length="63" mass="7417">MHNHFQLQQAYQILLKTLRALLEASNSTGRVIIWKIKTKRNKNIPIVINFPIERKSPINHRKG</sequence>
<reference evidence="1 2" key="1">
    <citation type="submission" date="2008-09" db="EMBL/GenBank/DDBJ databases">
        <authorList>
            <person name="Fulton L."/>
            <person name="Clifton S."/>
            <person name="Fulton B."/>
            <person name="Xu J."/>
            <person name="Minx P."/>
            <person name="Pepin K.H."/>
            <person name="Johnson M."/>
            <person name="Thiruvilangam P."/>
            <person name="Bhonagiri V."/>
            <person name="Nash W.E."/>
            <person name="Mardis E.R."/>
            <person name="Wilson R.K."/>
        </authorList>
    </citation>
    <scope>NUCLEOTIDE SEQUENCE [LARGE SCALE GENOMIC DNA]</scope>
    <source>
        <strain evidence="1 2">DSM 7454</strain>
    </source>
</reference>
<evidence type="ECO:0000313" key="2">
    <source>
        <dbReference type="Proteomes" id="UP000005451"/>
    </source>
</evidence>
<gene>
    <name evidence="1" type="ORF">ANHYDRO_02117</name>
</gene>
<evidence type="ECO:0000313" key="1">
    <source>
        <dbReference type="EMBL" id="EEB35064.1"/>
    </source>
</evidence>
<dbReference type="AlphaFoldDB" id="B6WBY1"/>